<sequence>MKQKDSLGRATFHCIAPLPDVRPTPREIRWFKHIERHGPQNSDYLFELTRGTHRCKDTALRQLQKLRAGGYLCLPPQQRVIERAEFQPYIYDLARKAKDHLAGIGVAEPSVRPTGPWWHSYLVSCVTGSIDIAAARAGVRYIPAQDILDIREATLALPFGRQRLIPDQIFALDYGGRYRAYTLEVDRGTEPITSAGVRKSLAAMVQQYRIMLAADLPARHYGLKATLLCLFAFQSSGRETLFRHLAEREADRYGDRFLTAVIPPGWKPLAVLAEGPWQRPRRAPVSLLR</sequence>
<keyword evidence="2" id="KW-1185">Reference proteome</keyword>
<accession>A0ABT2NG94</accession>
<dbReference type="InterPro" id="IPR025855">
    <property type="entry name" value="Replic_Relax"/>
</dbReference>
<dbReference type="Proteomes" id="UP001205601">
    <property type="component" value="Unassembled WGS sequence"/>
</dbReference>
<dbReference type="EMBL" id="JAOCQF010000001">
    <property type="protein sequence ID" value="MCT8327936.1"/>
    <property type="molecule type" value="Genomic_DNA"/>
</dbReference>
<organism evidence="1 2">
    <name type="scientific">Albidovulum sediminis</name>
    <dbReference type="NCBI Taxonomy" id="3066345"/>
    <lineage>
        <taxon>Bacteria</taxon>
        <taxon>Pseudomonadati</taxon>
        <taxon>Pseudomonadota</taxon>
        <taxon>Alphaproteobacteria</taxon>
        <taxon>Rhodobacterales</taxon>
        <taxon>Paracoccaceae</taxon>
        <taxon>Albidovulum</taxon>
    </lineage>
</organism>
<reference evidence="2" key="1">
    <citation type="submission" date="2023-07" db="EMBL/GenBank/DDBJ databases">
        <title>Defluviimonas sediminis sp. nov., isolated from mangrove sediment.</title>
        <authorList>
            <person name="Liu L."/>
            <person name="Li J."/>
            <person name="Huang Y."/>
            <person name="Pan J."/>
            <person name="Li M."/>
        </authorList>
    </citation>
    <scope>NUCLEOTIDE SEQUENCE [LARGE SCALE GENOMIC DNA]</scope>
    <source>
        <strain evidence="2">FT324</strain>
    </source>
</reference>
<evidence type="ECO:0000313" key="2">
    <source>
        <dbReference type="Proteomes" id="UP001205601"/>
    </source>
</evidence>
<gene>
    <name evidence="1" type="ORF">N5I32_00240</name>
</gene>
<dbReference type="Pfam" id="PF13814">
    <property type="entry name" value="Replic_Relax"/>
    <property type="match status" value="1"/>
</dbReference>
<name>A0ABT2NG94_9RHOB</name>
<dbReference type="RefSeq" id="WP_261493389.1">
    <property type="nucleotide sequence ID" value="NZ_JAOCQF010000001.1"/>
</dbReference>
<evidence type="ECO:0000313" key="1">
    <source>
        <dbReference type="EMBL" id="MCT8327936.1"/>
    </source>
</evidence>
<comment type="caution">
    <text evidence="1">The sequence shown here is derived from an EMBL/GenBank/DDBJ whole genome shotgun (WGS) entry which is preliminary data.</text>
</comment>
<protein>
    <submittedName>
        <fullName evidence="1">Replication-relaxation family protein</fullName>
    </submittedName>
</protein>
<proteinExistence type="predicted"/>